<dbReference type="InterPro" id="IPR010987">
    <property type="entry name" value="Glutathione-S-Trfase_C-like"/>
</dbReference>
<dbReference type="SUPFAM" id="SSF47616">
    <property type="entry name" value="GST C-terminal domain-like"/>
    <property type="match status" value="1"/>
</dbReference>
<evidence type="ECO:0000313" key="3">
    <source>
        <dbReference type="EMBL" id="RST29880.1"/>
    </source>
</evidence>
<dbReference type="SUPFAM" id="SSF52833">
    <property type="entry name" value="Thioredoxin-like"/>
    <property type="match status" value="1"/>
</dbReference>
<feature type="domain" description="GST C-terminal" evidence="2">
    <location>
        <begin position="82"/>
        <end position="205"/>
    </location>
</feature>
<dbReference type="Pfam" id="PF13417">
    <property type="entry name" value="GST_N_3"/>
    <property type="match status" value="1"/>
</dbReference>
<evidence type="ECO:0000313" key="4">
    <source>
        <dbReference type="Proteomes" id="UP000274661"/>
    </source>
</evidence>
<name>A0A429V7F3_9SPHN</name>
<evidence type="ECO:0000259" key="2">
    <source>
        <dbReference type="PROSITE" id="PS50405"/>
    </source>
</evidence>
<dbReference type="InterPro" id="IPR036282">
    <property type="entry name" value="Glutathione-S-Trfase_C_sf"/>
</dbReference>
<keyword evidence="4" id="KW-1185">Reference proteome</keyword>
<sequence length="214" mass="24229">MSLVLYGHPFSSYTWKALIPLWADGTDFEFRSVEQHGPEFAALAPFGQFPLLVDEGQVVAESSIIIEHLQRRHPGPNRWIPDGDAGLRVRFLDRVFDQRVMDRATVPVGNALRPEDRRDPYGVEQALARLRAAYDWLEGELPSDGWAVGETFTMADCAAAPALFYADWVEPIGDRRPRLLGYRRRLLAHPAVARAVEQARPYRSYFPLGAPDRD</sequence>
<dbReference type="SFLD" id="SFLDG00358">
    <property type="entry name" value="Main_(cytGST)"/>
    <property type="match status" value="1"/>
</dbReference>
<dbReference type="CDD" id="cd00299">
    <property type="entry name" value="GST_C_family"/>
    <property type="match status" value="1"/>
</dbReference>
<dbReference type="GO" id="GO:0016740">
    <property type="term" value="F:transferase activity"/>
    <property type="evidence" value="ECO:0007669"/>
    <property type="project" value="UniProtKB-KW"/>
</dbReference>
<proteinExistence type="predicted"/>
<dbReference type="OrthoDB" id="9782992at2"/>
<dbReference type="AlphaFoldDB" id="A0A429V7F3"/>
<dbReference type="InterPro" id="IPR004045">
    <property type="entry name" value="Glutathione_S-Trfase_N"/>
</dbReference>
<dbReference type="InterPro" id="IPR036249">
    <property type="entry name" value="Thioredoxin-like_sf"/>
</dbReference>
<dbReference type="CDD" id="cd00570">
    <property type="entry name" value="GST_N_family"/>
    <property type="match status" value="1"/>
</dbReference>
<dbReference type="SFLD" id="SFLDS00019">
    <property type="entry name" value="Glutathione_Transferase_(cytos"/>
    <property type="match status" value="1"/>
</dbReference>
<dbReference type="Proteomes" id="UP000274661">
    <property type="component" value="Unassembled WGS sequence"/>
</dbReference>
<protein>
    <submittedName>
        <fullName evidence="3">Glutathione S-transferase family protein</fullName>
    </submittedName>
</protein>
<dbReference type="RefSeq" id="WP_126717718.1">
    <property type="nucleotide sequence ID" value="NZ_RWJF01000001.1"/>
</dbReference>
<feature type="domain" description="GST N-terminal" evidence="1">
    <location>
        <begin position="1"/>
        <end position="77"/>
    </location>
</feature>
<keyword evidence="3" id="KW-0808">Transferase</keyword>
<organism evidence="3 4">
    <name type="scientific">Sphingomonas ginkgonis</name>
    <dbReference type="NCBI Taxonomy" id="2315330"/>
    <lineage>
        <taxon>Bacteria</taxon>
        <taxon>Pseudomonadati</taxon>
        <taxon>Pseudomonadota</taxon>
        <taxon>Alphaproteobacteria</taxon>
        <taxon>Sphingomonadales</taxon>
        <taxon>Sphingomonadaceae</taxon>
        <taxon>Sphingomonas</taxon>
    </lineage>
</organism>
<dbReference type="InterPro" id="IPR040079">
    <property type="entry name" value="Glutathione_S-Trfase"/>
</dbReference>
<dbReference type="Pfam" id="PF13410">
    <property type="entry name" value="GST_C_2"/>
    <property type="match status" value="1"/>
</dbReference>
<dbReference type="PANTHER" id="PTHR44051:SF8">
    <property type="entry name" value="GLUTATHIONE S-TRANSFERASE GSTA"/>
    <property type="match status" value="1"/>
</dbReference>
<gene>
    <name evidence="3" type="ORF">HMF7854_02870</name>
</gene>
<dbReference type="Gene3D" id="1.20.1050.10">
    <property type="match status" value="1"/>
</dbReference>
<accession>A0A429V7F3</accession>
<dbReference type="PROSITE" id="PS50405">
    <property type="entry name" value="GST_CTER"/>
    <property type="match status" value="1"/>
</dbReference>
<evidence type="ECO:0000259" key="1">
    <source>
        <dbReference type="PROSITE" id="PS50404"/>
    </source>
</evidence>
<dbReference type="Gene3D" id="3.40.30.10">
    <property type="entry name" value="Glutaredoxin"/>
    <property type="match status" value="1"/>
</dbReference>
<dbReference type="EMBL" id="RWJF01000001">
    <property type="protein sequence ID" value="RST29880.1"/>
    <property type="molecule type" value="Genomic_DNA"/>
</dbReference>
<reference evidence="3 4" key="1">
    <citation type="submission" date="2018-12" db="EMBL/GenBank/DDBJ databases">
        <title>Sphingomonas sp. HMF7854 Genome sequencing and assembly.</title>
        <authorList>
            <person name="Cha I."/>
            <person name="Kang H."/>
            <person name="Kim H."/>
            <person name="Kang J."/>
            <person name="Joh K."/>
        </authorList>
    </citation>
    <scope>NUCLEOTIDE SEQUENCE [LARGE SCALE GENOMIC DNA]</scope>
    <source>
        <strain evidence="3 4">HMF7854</strain>
    </source>
</reference>
<dbReference type="PANTHER" id="PTHR44051">
    <property type="entry name" value="GLUTATHIONE S-TRANSFERASE-RELATED"/>
    <property type="match status" value="1"/>
</dbReference>
<comment type="caution">
    <text evidence="3">The sequence shown here is derived from an EMBL/GenBank/DDBJ whole genome shotgun (WGS) entry which is preliminary data.</text>
</comment>
<dbReference type="PROSITE" id="PS50404">
    <property type="entry name" value="GST_NTER"/>
    <property type="match status" value="1"/>
</dbReference>